<dbReference type="Proteomes" id="UP001597399">
    <property type="component" value="Unassembled WGS sequence"/>
</dbReference>
<evidence type="ECO:0000259" key="1">
    <source>
        <dbReference type="Pfam" id="PF13349"/>
    </source>
</evidence>
<gene>
    <name evidence="2" type="ORF">ACFSUE_09775</name>
</gene>
<dbReference type="PANTHER" id="PTHR34094">
    <property type="match status" value="1"/>
</dbReference>
<accession>A0ABW5S2B0</accession>
<reference evidence="3" key="1">
    <citation type="journal article" date="2019" name="Int. J. Syst. Evol. Microbiol.">
        <title>The Global Catalogue of Microorganisms (GCM) 10K type strain sequencing project: providing services to taxonomists for standard genome sequencing and annotation.</title>
        <authorList>
            <consortium name="The Broad Institute Genomics Platform"/>
            <consortium name="The Broad Institute Genome Sequencing Center for Infectious Disease"/>
            <person name="Wu L."/>
            <person name="Ma J."/>
        </authorList>
    </citation>
    <scope>NUCLEOTIDE SEQUENCE [LARGE SCALE GENOMIC DNA]</scope>
    <source>
        <strain evidence="3">TISTR 2466</strain>
    </source>
</reference>
<evidence type="ECO:0000313" key="2">
    <source>
        <dbReference type="EMBL" id="MFD2693911.1"/>
    </source>
</evidence>
<sequence>MKKIIYVALALILIGAIGGLIVFKTTDLFQTNRADTQTKTASVNEIKKINVEASSLDVEIKKTNRDQLSAEVKGWGNKQMIQGVKLAINKKGDTVRVTAERNQSFFTFTIGWSKLVIEVPERQYNRIAVITRSGDLTAQNLQADQLSLTTRSGTITAEHNQSSGRFDIETSSGDVDLRDNQARDEASIKANSGDLNVSETETKSLILETGSGTIDVQQFRGSLTANANSGDITIRNDKISGSIDAQTGSGNVALHFTEEPESVSVNYYGGSGEGTVDLKGFLYKEKTEKRIIGQKGDGEYKIKVRTNSGDFSLK</sequence>
<evidence type="ECO:0000313" key="3">
    <source>
        <dbReference type="Proteomes" id="UP001597399"/>
    </source>
</evidence>
<comment type="caution">
    <text evidence="2">The sequence shown here is derived from an EMBL/GenBank/DDBJ whole genome shotgun (WGS) entry which is preliminary data.</text>
</comment>
<keyword evidence="3" id="KW-1185">Reference proteome</keyword>
<dbReference type="Pfam" id="PF13349">
    <property type="entry name" value="DUF4097"/>
    <property type="match status" value="1"/>
</dbReference>
<proteinExistence type="predicted"/>
<dbReference type="PANTHER" id="PTHR34094:SF1">
    <property type="entry name" value="PROTEIN FAM185A"/>
    <property type="match status" value="1"/>
</dbReference>
<dbReference type="RefSeq" id="WP_253061182.1">
    <property type="nucleotide sequence ID" value="NZ_JAMXWM010000008.1"/>
</dbReference>
<feature type="domain" description="DUF4097" evidence="1">
    <location>
        <begin position="46"/>
        <end position="313"/>
    </location>
</feature>
<dbReference type="InterPro" id="IPR025164">
    <property type="entry name" value="Toastrack_DUF4097"/>
</dbReference>
<dbReference type="EMBL" id="JBHUMQ010000023">
    <property type="protein sequence ID" value="MFD2693911.1"/>
    <property type="molecule type" value="Genomic_DNA"/>
</dbReference>
<organism evidence="2 3">
    <name type="scientific">Sporolactobacillus shoreicorticis</name>
    <dbReference type="NCBI Taxonomy" id="1923877"/>
    <lineage>
        <taxon>Bacteria</taxon>
        <taxon>Bacillati</taxon>
        <taxon>Bacillota</taxon>
        <taxon>Bacilli</taxon>
        <taxon>Bacillales</taxon>
        <taxon>Sporolactobacillaceae</taxon>
        <taxon>Sporolactobacillus</taxon>
    </lineage>
</organism>
<protein>
    <submittedName>
        <fullName evidence="2">DUF4097 domain-containing protein</fullName>
    </submittedName>
</protein>
<dbReference type="Gene3D" id="2.160.20.120">
    <property type="match status" value="1"/>
</dbReference>
<name>A0ABW5S2B0_9BACL</name>